<dbReference type="HOGENOM" id="CLU_811600_0_0_1"/>
<gene>
    <name evidence="1" type="ORF">PHACADRAFT_183379</name>
</gene>
<sequence>MLLVELLKVWCKDKAIEHYGHGHLSLLGAGLVMTDEMINRIVDFAEKFKTSDNLEQELHDWRDVTWYATQILHLLASYHSSLPLPALSALPPLPPPNDHTEVTVNVTPAQSKTQALPRCSACRVTGYYTHLENPVNVAVRVCGLTASVASVSNNPSCEATMNTSMNSNPLREAATDTFMNSNSLGKAAADPSMNNNPTHKAAGNASMNSNFMHEAALESLTVQHLVAASAIPAVDSVCLATYAITAARPSVPTPLNCSSSGILPELQADLHDALASRIPHAFLTLSSFTNSLITLSGRALTETCLGSYAAYMPSPFITAESFAVIAPLPTSLPLAQLFTAQH</sequence>
<dbReference type="KEGG" id="pco:PHACADRAFT_183379"/>
<proteinExistence type="predicted"/>
<dbReference type="Proteomes" id="UP000008370">
    <property type="component" value="Unassembled WGS sequence"/>
</dbReference>
<dbReference type="AlphaFoldDB" id="K5V2P6"/>
<reference evidence="1 2" key="1">
    <citation type="journal article" date="2012" name="BMC Genomics">
        <title>Comparative genomics of the white-rot fungi, Phanerochaete carnosa and P. chrysosporium, to elucidate the genetic basis of the distinct wood types they colonize.</title>
        <authorList>
            <person name="Suzuki H."/>
            <person name="MacDonald J."/>
            <person name="Syed K."/>
            <person name="Salamov A."/>
            <person name="Hori C."/>
            <person name="Aerts A."/>
            <person name="Henrissat B."/>
            <person name="Wiebenga A."/>
            <person name="vanKuyk P.A."/>
            <person name="Barry K."/>
            <person name="Lindquist E."/>
            <person name="LaButti K."/>
            <person name="Lapidus A."/>
            <person name="Lucas S."/>
            <person name="Coutinho P."/>
            <person name="Gong Y."/>
            <person name="Samejima M."/>
            <person name="Mahadevan R."/>
            <person name="Abou-Zaid M."/>
            <person name="de Vries R.P."/>
            <person name="Igarashi K."/>
            <person name="Yadav J.S."/>
            <person name="Grigoriev I.V."/>
            <person name="Master E.R."/>
        </authorList>
    </citation>
    <scope>NUCLEOTIDE SEQUENCE [LARGE SCALE GENOMIC DNA]</scope>
    <source>
        <strain evidence="1 2">HHB-10118-sp</strain>
    </source>
</reference>
<organism evidence="1 2">
    <name type="scientific">Phanerochaete carnosa (strain HHB-10118-sp)</name>
    <name type="common">White-rot fungus</name>
    <name type="synonym">Peniophora carnosa</name>
    <dbReference type="NCBI Taxonomy" id="650164"/>
    <lineage>
        <taxon>Eukaryota</taxon>
        <taxon>Fungi</taxon>
        <taxon>Dikarya</taxon>
        <taxon>Basidiomycota</taxon>
        <taxon>Agaricomycotina</taxon>
        <taxon>Agaricomycetes</taxon>
        <taxon>Polyporales</taxon>
        <taxon>Phanerochaetaceae</taxon>
        <taxon>Phanerochaete</taxon>
    </lineage>
</organism>
<keyword evidence="2" id="KW-1185">Reference proteome</keyword>
<evidence type="ECO:0000313" key="2">
    <source>
        <dbReference type="Proteomes" id="UP000008370"/>
    </source>
</evidence>
<accession>K5V2P6</accession>
<name>K5V2P6_PHACS</name>
<dbReference type="GeneID" id="18910142"/>
<dbReference type="EMBL" id="JH930471">
    <property type="protein sequence ID" value="EKM56791.1"/>
    <property type="molecule type" value="Genomic_DNA"/>
</dbReference>
<dbReference type="InParanoid" id="K5V2P6"/>
<evidence type="ECO:0000313" key="1">
    <source>
        <dbReference type="EMBL" id="EKM56791.1"/>
    </source>
</evidence>
<protein>
    <submittedName>
        <fullName evidence="1">Uncharacterized protein</fullName>
    </submittedName>
</protein>
<dbReference type="RefSeq" id="XP_007394626.1">
    <property type="nucleotide sequence ID" value="XM_007394564.1"/>
</dbReference>